<feature type="transmembrane region" description="Helical" evidence="1">
    <location>
        <begin position="275"/>
        <end position="296"/>
    </location>
</feature>
<evidence type="ECO:0000256" key="1">
    <source>
        <dbReference type="SAM" id="Phobius"/>
    </source>
</evidence>
<dbReference type="RefSeq" id="WP_133203420.1">
    <property type="nucleotide sequence ID" value="NZ_SMRU01000006.1"/>
</dbReference>
<feature type="transmembrane region" description="Helical" evidence="1">
    <location>
        <begin position="211"/>
        <end position="233"/>
    </location>
</feature>
<keyword evidence="1" id="KW-0472">Membrane</keyword>
<feature type="transmembrane region" description="Helical" evidence="1">
    <location>
        <begin position="245"/>
        <end position="269"/>
    </location>
</feature>
<accession>A0A4R5KTS5</accession>
<dbReference type="EMBL" id="SMRU01000006">
    <property type="protein sequence ID" value="TDF98435.1"/>
    <property type="molecule type" value="Genomic_DNA"/>
</dbReference>
<keyword evidence="1" id="KW-1133">Transmembrane helix</keyword>
<evidence type="ECO:0000313" key="3">
    <source>
        <dbReference type="Proteomes" id="UP000295511"/>
    </source>
</evidence>
<protein>
    <submittedName>
        <fullName evidence="2">Uncharacterized protein</fullName>
    </submittedName>
</protein>
<feature type="transmembrane region" description="Helical" evidence="1">
    <location>
        <begin position="100"/>
        <end position="123"/>
    </location>
</feature>
<organism evidence="2 3">
    <name type="scientific">Arthrobacter terricola</name>
    <dbReference type="NCBI Taxonomy" id="2547396"/>
    <lineage>
        <taxon>Bacteria</taxon>
        <taxon>Bacillati</taxon>
        <taxon>Actinomycetota</taxon>
        <taxon>Actinomycetes</taxon>
        <taxon>Micrococcales</taxon>
        <taxon>Micrococcaceae</taxon>
        <taxon>Arthrobacter</taxon>
    </lineage>
</organism>
<feature type="transmembrane region" description="Helical" evidence="1">
    <location>
        <begin position="182"/>
        <end position="205"/>
    </location>
</feature>
<proteinExistence type="predicted"/>
<feature type="transmembrane region" description="Helical" evidence="1">
    <location>
        <begin position="26"/>
        <end position="45"/>
    </location>
</feature>
<keyword evidence="3" id="KW-1185">Reference proteome</keyword>
<feature type="transmembrane region" description="Helical" evidence="1">
    <location>
        <begin position="303"/>
        <end position="324"/>
    </location>
</feature>
<sequence length="441" mass="47121">MAVSLARRRAHSVPAAAPAGGWRTPVAYGLIVIVSTLVSLARLPAPAIGTLWAEDGGVFINDVLKNAGLRNIFSPYQGYLHVVPRGIAWLVVKVIPIDGWAIAVTVAACLVVGAVAALVFHCSSALSENVWTRLGFAAVPILVAASPEEALGNLANLHWYFLYLAPWLLLKSTRTWVERIILTVAALLVGLTEIQTAMFLPLYLYRLRDKTLWGTRIALLVGVGAQVFTTLSFPRTNPDAQPANWLSVFYAWFIEGPSAVVFGTAGQVARVVIRFGWVPVALTAAVFLAGFVVILVRGGSRERVTACALLGGSIVAACAAVALNFTDFFDYAGFNESDWAGVHLGRYAVVPSMFLLALLPLLGEVVGRTGRAATISVMTVLMLVYFFPVSVGREFGPVWADFLPQARQACAPSNAGPVTIVPIAPTGWIVKGVSVPCQLLK</sequence>
<dbReference type="OrthoDB" id="4578799at2"/>
<keyword evidence="1" id="KW-0812">Transmembrane</keyword>
<gene>
    <name evidence="2" type="ORF">E1809_06570</name>
</gene>
<feature type="transmembrane region" description="Helical" evidence="1">
    <location>
        <begin position="369"/>
        <end position="387"/>
    </location>
</feature>
<reference evidence="2 3" key="1">
    <citation type="submission" date="2019-03" db="EMBL/GenBank/DDBJ databases">
        <title>Whole genome sequence of Arthrobacter sp JH1-1.</title>
        <authorList>
            <person name="Trinh H.N."/>
        </authorList>
    </citation>
    <scope>NUCLEOTIDE SEQUENCE [LARGE SCALE GENOMIC DNA]</scope>
    <source>
        <strain evidence="2 3">JH1-1</strain>
    </source>
</reference>
<feature type="transmembrane region" description="Helical" evidence="1">
    <location>
        <begin position="344"/>
        <end position="362"/>
    </location>
</feature>
<dbReference type="AlphaFoldDB" id="A0A4R5KTS5"/>
<comment type="caution">
    <text evidence="2">The sequence shown here is derived from an EMBL/GenBank/DDBJ whole genome shotgun (WGS) entry which is preliminary data.</text>
</comment>
<evidence type="ECO:0000313" key="2">
    <source>
        <dbReference type="EMBL" id="TDF98435.1"/>
    </source>
</evidence>
<name>A0A4R5KTS5_9MICC</name>
<dbReference type="Proteomes" id="UP000295511">
    <property type="component" value="Unassembled WGS sequence"/>
</dbReference>